<dbReference type="GO" id="GO:0005829">
    <property type="term" value="C:cytosol"/>
    <property type="evidence" value="ECO:0007669"/>
    <property type="project" value="TreeGrafter"/>
</dbReference>
<organism evidence="2 3">
    <name type="scientific">Rohdeia mirabilis</name>
    <dbReference type="NCBI Taxonomy" id="2528008"/>
    <lineage>
        <taxon>Bacteria</taxon>
        <taxon>Pseudomonadati</taxon>
        <taxon>Planctomycetota</taxon>
        <taxon>Planctomycetia</taxon>
        <taxon>Planctomycetia incertae sedis</taxon>
        <taxon>Rohdeia</taxon>
    </lineage>
</organism>
<protein>
    <submittedName>
        <fullName evidence="2">Enamine/imine deaminase</fullName>
        <ecNumber evidence="2">3.5.4.-</ecNumber>
    </submittedName>
</protein>
<dbReference type="InterPro" id="IPR019897">
    <property type="entry name" value="RidA_CS"/>
</dbReference>
<dbReference type="EC" id="3.5.4.-" evidence="2"/>
<dbReference type="RefSeq" id="WP_145189527.1">
    <property type="nucleotide sequence ID" value="NZ_CP036290.1"/>
</dbReference>
<dbReference type="Gene3D" id="3.30.1330.40">
    <property type="entry name" value="RutC-like"/>
    <property type="match status" value="1"/>
</dbReference>
<dbReference type="AlphaFoldDB" id="A0A518D2J4"/>
<comment type="similarity">
    <text evidence="1">Belongs to the RutC family.</text>
</comment>
<dbReference type="PROSITE" id="PS01094">
    <property type="entry name" value="UPF0076"/>
    <property type="match status" value="1"/>
</dbReference>
<keyword evidence="3" id="KW-1185">Reference proteome</keyword>
<accession>A0A518D2J4</accession>
<dbReference type="NCBIfam" id="TIGR00004">
    <property type="entry name" value="Rid family detoxifying hydrolase"/>
    <property type="match status" value="1"/>
</dbReference>
<dbReference type="PANTHER" id="PTHR11803">
    <property type="entry name" value="2-IMINOBUTANOATE/2-IMINOPROPANOATE DEAMINASE RIDA"/>
    <property type="match status" value="1"/>
</dbReference>
<sequence>MTRTRVHTDEAPAAIGPYSQAIRCGDQLFCSGQVALDARTGEFHAGTAAEEAERCLANLGAVLAAGGSSFAQVLRCTVFLVDMADFAAVNEVYARYFTSDTPPSRACVAVAQLPKGARVEIDCIATCS</sequence>
<dbReference type="InterPro" id="IPR035959">
    <property type="entry name" value="RutC-like_sf"/>
</dbReference>
<dbReference type="GO" id="GO:0019239">
    <property type="term" value="F:deaminase activity"/>
    <property type="evidence" value="ECO:0007669"/>
    <property type="project" value="TreeGrafter"/>
</dbReference>
<proteinExistence type="inferred from homology"/>
<reference evidence="2 3" key="1">
    <citation type="submission" date="2019-02" db="EMBL/GenBank/DDBJ databases">
        <title>Deep-cultivation of Planctomycetes and their phenomic and genomic characterization uncovers novel biology.</title>
        <authorList>
            <person name="Wiegand S."/>
            <person name="Jogler M."/>
            <person name="Boedeker C."/>
            <person name="Pinto D."/>
            <person name="Vollmers J."/>
            <person name="Rivas-Marin E."/>
            <person name="Kohn T."/>
            <person name="Peeters S.H."/>
            <person name="Heuer A."/>
            <person name="Rast P."/>
            <person name="Oberbeckmann S."/>
            <person name="Bunk B."/>
            <person name="Jeske O."/>
            <person name="Meyerdierks A."/>
            <person name="Storesund J.E."/>
            <person name="Kallscheuer N."/>
            <person name="Luecker S."/>
            <person name="Lage O.M."/>
            <person name="Pohl T."/>
            <person name="Merkel B.J."/>
            <person name="Hornburger P."/>
            <person name="Mueller R.-W."/>
            <person name="Bruemmer F."/>
            <person name="Labrenz M."/>
            <person name="Spormann A.M."/>
            <person name="Op den Camp H."/>
            <person name="Overmann J."/>
            <person name="Amann R."/>
            <person name="Jetten M.S.M."/>
            <person name="Mascher T."/>
            <person name="Medema M.H."/>
            <person name="Devos D.P."/>
            <person name="Kaster A.-K."/>
            <person name="Ovreas L."/>
            <person name="Rohde M."/>
            <person name="Galperin M.Y."/>
            <person name="Jogler C."/>
        </authorList>
    </citation>
    <scope>NUCLEOTIDE SEQUENCE [LARGE SCALE GENOMIC DNA]</scope>
    <source>
        <strain evidence="2 3">Pla163</strain>
    </source>
</reference>
<dbReference type="PANTHER" id="PTHR11803:SF58">
    <property type="entry name" value="PROTEIN HMF1-RELATED"/>
    <property type="match status" value="1"/>
</dbReference>
<evidence type="ECO:0000313" key="3">
    <source>
        <dbReference type="Proteomes" id="UP000319342"/>
    </source>
</evidence>
<evidence type="ECO:0000313" key="2">
    <source>
        <dbReference type="EMBL" id="QDU85698.1"/>
    </source>
</evidence>
<dbReference type="InterPro" id="IPR006175">
    <property type="entry name" value="YjgF/YER057c/UK114"/>
</dbReference>
<dbReference type="FunFam" id="3.30.1330.40:FF:000001">
    <property type="entry name" value="L-PSP family endoribonuclease"/>
    <property type="match status" value="1"/>
</dbReference>
<dbReference type="EMBL" id="CP036290">
    <property type="protein sequence ID" value="QDU85698.1"/>
    <property type="molecule type" value="Genomic_DNA"/>
</dbReference>
<dbReference type="SUPFAM" id="SSF55298">
    <property type="entry name" value="YjgF-like"/>
    <property type="match status" value="1"/>
</dbReference>
<dbReference type="OrthoDB" id="9803101at2"/>
<name>A0A518D2J4_9BACT</name>
<evidence type="ECO:0000256" key="1">
    <source>
        <dbReference type="ARBA" id="ARBA00010552"/>
    </source>
</evidence>
<dbReference type="CDD" id="cd00448">
    <property type="entry name" value="YjgF_YER057c_UK114_family"/>
    <property type="match status" value="1"/>
</dbReference>
<dbReference type="Proteomes" id="UP000319342">
    <property type="component" value="Chromosome"/>
</dbReference>
<dbReference type="InterPro" id="IPR006056">
    <property type="entry name" value="RidA"/>
</dbReference>
<keyword evidence="2" id="KW-0378">Hydrolase</keyword>
<dbReference type="Pfam" id="PF01042">
    <property type="entry name" value="Ribonuc_L-PSP"/>
    <property type="match status" value="1"/>
</dbReference>
<gene>
    <name evidence="2" type="primary">yabJ</name>
    <name evidence="2" type="ORF">Pla163_28310</name>
</gene>